<feature type="compositionally biased region" description="Polar residues" evidence="1">
    <location>
        <begin position="360"/>
        <end position="373"/>
    </location>
</feature>
<protein>
    <submittedName>
        <fullName evidence="2">Uncharacterized protein</fullName>
    </submittedName>
</protein>
<dbReference type="PANTHER" id="PTHR37332:SF1">
    <property type="entry name" value="ELMO DOMAIN-CONTAINING PROTEIN"/>
    <property type="match status" value="1"/>
</dbReference>
<evidence type="ECO:0000256" key="1">
    <source>
        <dbReference type="SAM" id="MobiDB-lite"/>
    </source>
</evidence>
<proteinExistence type="predicted"/>
<reference evidence="3" key="1">
    <citation type="journal article" date="2015" name="PLoS Genet.">
        <title>The dynamic genome and transcriptome of the human fungal pathogen Blastomyces and close relative Emmonsia.</title>
        <authorList>
            <person name="Munoz J.F."/>
            <person name="Gauthier G.M."/>
            <person name="Desjardins C.A."/>
            <person name="Gallo J.E."/>
            <person name="Holder J."/>
            <person name="Sullivan T.D."/>
            <person name="Marty A.J."/>
            <person name="Carmen J.C."/>
            <person name="Chen Z."/>
            <person name="Ding L."/>
            <person name="Gujja S."/>
            <person name="Magrini V."/>
            <person name="Misas E."/>
            <person name="Mitreva M."/>
            <person name="Priest M."/>
            <person name="Saif S."/>
            <person name="Whiston E.A."/>
            <person name="Young S."/>
            <person name="Zeng Q."/>
            <person name="Goldman W.E."/>
            <person name="Mardis E.R."/>
            <person name="Taylor J.W."/>
            <person name="McEwen J.G."/>
            <person name="Clay O.K."/>
            <person name="Klein B.S."/>
            <person name="Cuomo C.A."/>
        </authorList>
    </citation>
    <scope>NUCLEOTIDE SEQUENCE [LARGE SCALE GENOMIC DNA]</scope>
    <source>
        <strain evidence="3">ER-3 / ATCC MYA-2586</strain>
    </source>
</reference>
<gene>
    <name evidence="2" type="ORF">BDCG_00314</name>
</gene>
<feature type="region of interest" description="Disordered" evidence="1">
    <location>
        <begin position="109"/>
        <end position="152"/>
    </location>
</feature>
<evidence type="ECO:0000313" key="2">
    <source>
        <dbReference type="EMBL" id="EEQ83509.2"/>
    </source>
</evidence>
<name>A0ABP2EK64_AJEDR</name>
<organism evidence="2 3">
    <name type="scientific">Ajellomyces dermatitidis (strain ER-3 / ATCC MYA-2586)</name>
    <name type="common">Blastomyces dermatitidis</name>
    <dbReference type="NCBI Taxonomy" id="559297"/>
    <lineage>
        <taxon>Eukaryota</taxon>
        <taxon>Fungi</taxon>
        <taxon>Dikarya</taxon>
        <taxon>Ascomycota</taxon>
        <taxon>Pezizomycotina</taxon>
        <taxon>Eurotiomycetes</taxon>
        <taxon>Eurotiomycetidae</taxon>
        <taxon>Onygenales</taxon>
        <taxon>Ajellomycetaceae</taxon>
        <taxon>Blastomyces</taxon>
    </lineage>
</organism>
<keyword evidence="3" id="KW-1185">Reference proteome</keyword>
<feature type="region of interest" description="Disordered" evidence="1">
    <location>
        <begin position="1"/>
        <end position="90"/>
    </location>
</feature>
<accession>A0ABP2EK64</accession>
<dbReference type="GeneID" id="69023102"/>
<evidence type="ECO:0000313" key="3">
    <source>
        <dbReference type="Proteomes" id="UP000002039"/>
    </source>
</evidence>
<dbReference type="PANTHER" id="PTHR37332">
    <property type="entry name" value="EXPRESSED PROTEIN"/>
    <property type="match status" value="1"/>
</dbReference>
<sequence length="505" mass="54682">MNRHDHHHHPHHPHHYHHRDGSHGGTSSFDRNLAPHHPGNLPVLRVPDRVPLPRVDTPSRPGFFSRNGSLSRSSSQRQKTKQPAPPPTPLVVPCCSSCPSTSTAATISATNATSPPLTATTIPPSSSFHSPERRPFLKDSPTKRKVSGTVGNKGKSISRLIIPNFSANSNQNTSSGDSQSLPQTPLDIPGIFWAKTPTIGGQTMDFQMYGGLPGAPPPTSGGGAFGPQSASSIYMNIHQTSSKRISTLDYLRKAHEGSVYWFNTVHFSKSDLSRMSYFEQRKLSRRAINYLLLGLSIPPLLDVSTTPFEYLRALNALLMEFETFQQVHPADGNASSSLGRARIPHMFKRSAHSGAKTRRASSATEIGLPMQTSDPSDIKAMTGNIATSSNSSATTSYPSTDSSDLLPGEEYTYLLTPTLPFDPDFFETFSSLCDVLIDCYTRLMALVSGPGVCSAVIAEMFTKADSRLRKVMIAGVVKEFEDASRSNVKSEIAGVNKVLLGGLLG</sequence>
<feature type="compositionally biased region" description="Basic residues" evidence="1">
    <location>
        <begin position="1"/>
        <end position="20"/>
    </location>
</feature>
<feature type="compositionally biased region" description="Basic residues" evidence="1">
    <location>
        <begin position="349"/>
        <end position="359"/>
    </location>
</feature>
<dbReference type="EMBL" id="EQ999973">
    <property type="protein sequence ID" value="EEQ83509.2"/>
    <property type="molecule type" value="Genomic_DNA"/>
</dbReference>
<feature type="compositionally biased region" description="Polar residues" evidence="1">
    <location>
        <begin position="117"/>
        <end position="129"/>
    </location>
</feature>
<dbReference type="RefSeq" id="XP_045271687.1">
    <property type="nucleotide sequence ID" value="XM_045415831.1"/>
</dbReference>
<dbReference type="Proteomes" id="UP000002039">
    <property type="component" value="Unassembled WGS sequence"/>
</dbReference>
<feature type="compositionally biased region" description="Low complexity" evidence="1">
    <location>
        <begin position="65"/>
        <end position="77"/>
    </location>
</feature>
<feature type="region of interest" description="Disordered" evidence="1">
    <location>
        <begin position="349"/>
        <end position="373"/>
    </location>
</feature>
<feature type="compositionally biased region" description="Basic and acidic residues" evidence="1">
    <location>
        <begin position="130"/>
        <end position="142"/>
    </location>
</feature>